<comment type="caution">
    <text evidence="6">The sequence shown here is derived from an EMBL/GenBank/DDBJ whole genome shotgun (WGS) entry which is preliminary data.</text>
</comment>
<reference evidence="7" key="1">
    <citation type="journal article" date="2019" name="Int. J. Syst. Evol. Microbiol.">
        <title>The Global Catalogue of Microorganisms (GCM) 10K type strain sequencing project: providing services to taxonomists for standard genome sequencing and annotation.</title>
        <authorList>
            <consortium name="The Broad Institute Genomics Platform"/>
            <consortium name="The Broad Institute Genome Sequencing Center for Infectious Disease"/>
            <person name="Wu L."/>
            <person name="Ma J."/>
        </authorList>
    </citation>
    <scope>NUCLEOTIDE SEQUENCE [LARGE SCALE GENOMIC DNA]</scope>
    <source>
        <strain evidence="7">JCM 18410</strain>
    </source>
</reference>
<evidence type="ECO:0000256" key="2">
    <source>
        <dbReference type="ARBA" id="ARBA00022676"/>
    </source>
</evidence>
<evidence type="ECO:0000256" key="3">
    <source>
        <dbReference type="ARBA" id="ARBA00022679"/>
    </source>
</evidence>
<protein>
    <submittedName>
        <fullName evidence="6">Glycosyltransferase</fullName>
    </submittedName>
</protein>
<keyword evidence="2" id="KW-0328">Glycosyltransferase</keyword>
<evidence type="ECO:0000259" key="5">
    <source>
        <dbReference type="Pfam" id="PF21036"/>
    </source>
</evidence>
<dbReference type="PANTHER" id="PTHR48050:SF13">
    <property type="entry name" value="STEROL 3-BETA-GLUCOSYLTRANSFERASE UGT80A2"/>
    <property type="match status" value="1"/>
</dbReference>
<dbReference type="Pfam" id="PF21036">
    <property type="entry name" value="EryCIII-like_N"/>
    <property type="match status" value="1"/>
</dbReference>
<dbReference type="SUPFAM" id="SSF53756">
    <property type="entry name" value="UDP-Glycosyltransferase/glycogen phosphorylase"/>
    <property type="match status" value="1"/>
</dbReference>
<dbReference type="Gene3D" id="3.40.50.2000">
    <property type="entry name" value="Glycogen Phosphorylase B"/>
    <property type="match status" value="2"/>
</dbReference>
<dbReference type="InterPro" id="IPR050426">
    <property type="entry name" value="Glycosyltransferase_28"/>
</dbReference>
<comment type="similarity">
    <text evidence="1">Belongs to the glycosyltransferase 28 family.</text>
</comment>
<keyword evidence="7" id="KW-1185">Reference proteome</keyword>
<name>A0ABP9LF76_9ACTN</name>
<dbReference type="EMBL" id="BAABKC010000112">
    <property type="protein sequence ID" value="GAA5075178.1"/>
    <property type="molecule type" value="Genomic_DNA"/>
</dbReference>
<evidence type="ECO:0000259" key="4">
    <source>
        <dbReference type="Pfam" id="PF06722"/>
    </source>
</evidence>
<proteinExistence type="inferred from homology"/>
<feature type="domain" description="Erythromycin biosynthesis protein CIII-like N-terminal" evidence="5">
    <location>
        <begin position="22"/>
        <end position="217"/>
    </location>
</feature>
<dbReference type="RefSeq" id="WP_176146802.1">
    <property type="nucleotide sequence ID" value="NZ_BAABKC010000112.1"/>
</dbReference>
<accession>A0ABP9LF76</accession>
<dbReference type="CDD" id="cd03784">
    <property type="entry name" value="GT1_Gtf-like"/>
    <property type="match status" value="1"/>
</dbReference>
<keyword evidence="3" id="KW-0808">Transferase</keyword>
<gene>
    <name evidence="6" type="ORF">GCM10023336_64060</name>
</gene>
<feature type="domain" description="Erythromycin biosynthesis protein CIII-like C-terminal" evidence="4">
    <location>
        <begin position="232"/>
        <end position="373"/>
    </location>
</feature>
<dbReference type="PANTHER" id="PTHR48050">
    <property type="entry name" value="STEROL 3-BETA-GLUCOSYLTRANSFERASE"/>
    <property type="match status" value="1"/>
</dbReference>
<organism evidence="6 7">
    <name type="scientific">Streptomyces similanensis</name>
    <dbReference type="NCBI Taxonomy" id="1274988"/>
    <lineage>
        <taxon>Bacteria</taxon>
        <taxon>Bacillati</taxon>
        <taxon>Actinomycetota</taxon>
        <taxon>Actinomycetes</taxon>
        <taxon>Kitasatosporales</taxon>
        <taxon>Streptomycetaceae</taxon>
        <taxon>Streptomyces</taxon>
    </lineage>
</organism>
<dbReference type="Pfam" id="PF06722">
    <property type="entry name" value="EryCIII-like_C"/>
    <property type="match status" value="1"/>
</dbReference>
<evidence type="ECO:0000313" key="7">
    <source>
        <dbReference type="Proteomes" id="UP001500124"/>
    </source>
</evidence>
<dbReference type="InterPro" id="IPR048284">
    <property type="entry name" value="EryCIII-like_N"/>
</dbReference>
<evidence type="ECO:0000313" key="6">
    <source>
        <dbReference type="EMBL" id="GAA5075178.1"/>
    </source>
</evidence>
<dbReference type="Proteomes" id="UP001500124">
    <property type="component" value="Unassembled WGS sequence"/>
</dbReference>
<evidence type="ECO:0000256" key="1">
    <source>
        <dbReference type="ARBA" id="ARBA00006962"/>
    </source>
</evidence>
<dbReference type="InterPro" id="IPR002213">
    <property type="entry name" value="UDP_glucos_trans"/>
</dbReference>
<sequence length="378" mass="40024">MKILFVAGGTSGVIFSLVPLAQAARNAGHEVVMAAPEDCMPTINGAGVPGAPVTSKTMKDFLHDRRGVLQTIPEDLHERYLFNGRCFGRYAAACLDGLTALIDRWRPDVVVGGVLAFAGPLAAAYAGVPYVKHAVDMGEPRTIDLAAAAELGPELEALGRYEMPGADLFVDTCPPSLRPADAPRAQLMRYVPYTAQRPLEPWMFAKGDAPRVLVSAGSRVTKDSDFEILSGLVAKVAALDVELLVAAPETVAAELGPLPDNVRAGWIPLDVVARTCDLTVSHAGGNTVLGSMAAGVPQVLIPYLPYVVGYTERLSAFGAARMVDPREDSPENIAEACREVLEDGSYRERARAVSAEMARLPLPAQVVSAVEDLVAPSA</sequence>
<dbReference type="InterPro" id="IPR010610">
    <property type="entry name" value="EryCIII-like_C"/>
</dbReference>